<dbReference type="AlphaFoldDB" id="F7XLV1"/>
<dbReference type="InterPro" id="IPR029063">
    <property type="entry name" value="SAM-dependent_MTases_sf"/>
</dbReference>
<dbReference type="SUPFAM" id="SSF53335">
    <property type="entry name" value="S-adenosyl-L-methionine-dependent methyltransferases"/>
    <property type="match status" value="2"/>
</dbReference>
<evidence type="ECO:0000313" key="5">
    <source>
        <dbReference type="EMBL" id="AEH61156.1"/>
    </source>
</evidence>
<comment type="similarity">
    <text evidence="1">Belongs to the N(4)/N(6)-methyltransferase family.</text>
</comment>
<dbReference type="KEGG" id="mzh:Mzhil_1303"/>
<feature type="domain" description="DNA methylase N-4/N-6" evidence="4">
    <location>
        <begin position="57"/>
        <end position="167"/>
    </location>
</feature>
<dbReference type="Gene3D" id="3.40.50.150">
    <property type="entry name" value="Vaccinia Virus protein VP39"/>
    <property type="match status" value="2"/>
</dbReference>
<dbReference type="RefSeq" id="WP_013898593.1">
    <property type="nucleotide sequence ID" value="NC_015676.1"/>
</dbReference>
<evidence type="ECO:0000256" key="3">
    <source>
        <dbReference type="ARBA" id="ARBA00022679"/>
    </source>
</evidence>
<name>F7XLV1_METZD</name>
<dbReference type="PROSITE" id="PS00092">
    <property type="entry name" value="N6_MTASE"/>
    <property type="match status" value="1"/>
</dbReference>
<accession>F7XLV1</accession>
<proteinExistence type="inferred from homology"/>
<dbReference type="OrthoDB" id="38200at2157"/>
<reference evidence="5" key="1">
    <citation type="submission" date="2010-07" db="EMBL/GenBank/DDBJ databases">
        <title>The complete genome of Methanosalsum zhilinae DSM 4017.</title>
        <authorList>
            <consortium name="US DOE Joint Genome Institute (JGI-PGF)"/>
            <person name="Lucas S."/>
            <person name="Copeland A."/>
            <person name="Lapidus A."/>
            <person name="Glavina del Rio T."/>
            <person name="Dalin E."/>
            <person name="Tice H."/>
            <person name="Bruce D."/>
            <person name="Goodwin L."/>
            <person name="Pitluck S."/>
            <person name="Kyrpides N."/>
            <person name="Mavromatis K."/>
            <person name="Ovchinnikova G."/>
            <person name="Daligault H."/>
            <person name="Detter J.C."/>
            <person name="Han C."/>
            <person name="Tapia R."/>
            <person name="Larimer F."/>
            <person name="Land M."/>
            <person name="Hauser L."/>
            <person name="Markowitz V."/>
            <person name="Cheng J.-F."/>
            <person name="Hugenholtz P."/>
            <person name="Woyke T."/>
            <person name="Wu D."/>
            <person name="Spring S."/>
            <person name="Schueler E."/>
            <person name="Brambilla E."/>
            <person name="Klenk H.-P."/>
            <person name="Eisen J.A."/>
        </authorList>
    </citation>
    <scope>NUCLEOTIDE SEQUENCE</scope>
    <source>
        <strain evidence="5">DSM 4017</strain>
    </source>
</reference>
<dbReference type="InterPro" id="IPR002052">
    <property type="entry name" value="DNA_methylase_N6_adenine_CS"/>
</dbReference>
<organism evidence="5 6">
    <name type="scientific">Methanosalsum zhilinae (strain DSM 4017 / NBRC 107636 / OCM 62 / WeN5)</name>
    <name type="common">Methanohalophilus zhilinae</name>
    <dbReference type="NCBI Taxonomy" id="679901"/>
    <lineage>
        <taxon>Archaea</taxon>
        <taxon>Methanobacteriati</taxon>
        <taxon>Methanobacteriota</taxon>
        <taxon>Stenosarchaea group</taxon>
        <taxon>Methanomicrobia</taxon>
        <taxon>Methanosarcinales</taxon>
        <taxon>Methanosarcinaceae</taxon>
        <taxon>Methanosalsum</taxon>
    </lineage>
</organism>
<keyword evidence="6" id="KW-1185">Reference proteome</keyword>
<sequence length="934" mass="107243">MTDTTLFDNFSEGSNNSPKQVTCLGMTFKNEEERRNYFTEKLREKLQDPEFRKIEGFPIGSDEDILHLSDPPYYTACPNPWITDFINEWEAEKPEKSADYKYHREPFAADVSEGKNDPIYNAHSYHTKVPHKAIMRYILHYTEPGDIVFDGFCGTGMTGVAAQMCGDRKTVESLGYQVKPDGTILQQKTGDDGKTRWVPFSQLGVRRAVLNDLSPAATFIAYNYNTPMDVKAFEKEATRILKEVEEECGWMYETKHTDGKMGRINYTVWSDVYVCPECANEVIFWEAALDREGGKVNDVFPCPYCSANLTKRNMERAWVTKYDSAIKENVKQAKQVPVLINYSVDKKRFEKIPDQFDLKLIENIVNAEIPYHFPSTKLPNGYNTRQPKTSHGITHVHQFYTKRNLWVLSSVLKKLRDKNPRYTAWYTSTMSWVGRELRLHLGNYFGGGGGVITSLRGTLYVASLSVETNVLERLALRVRWQAFRSNLKEGECISETCSAAAASVSKECYDYIFLDPPFGSNLNYSELNSLLESWLGILTDNTPEAIQNNVQNKGLNEYRLLMTNCFKTAYNLLKPGRWMTVEFSNTKASVWNSIQTALTDAGFIVANISALDKKKGSFKACTTPTAVKQDLVISAYKPNGGFEERFKNEAATEEGVWDFVRTHLEYLAVTKYQGALLQLIPERDPRILFDQMVAYYVRKGYPVPISSQEFQIGLGQRFIERDGMYFLPEQAAEYDRKKLTSGQLVQTKLFVSDEASAIQWLRQLLKVKPQTFQDINPQFMQELGGWSKNEQELDLRELLNQNFLSYNGIGDVPSQIHSYLSTNWPEMRNRQKNDSGLMTKAKDRWYVPDPNKAGDLEKLREKSLLKEFEEYRQSTKKLKVFRMEAVRAGFKKAWQERDYSTIIKVADLIPNKVLEEDPKLLMWYDQAVTRVGGI</sequence>
<dbReference type="EMBL" id="CP002101">
    <property type="protein sequence ID" value="AEH61156.1"/>
    <property type="molecule type" value="Genomic_DNA"/>
</dbReference>
<dbReference type="GO" id="GO:0003677">
    <property type="term" value="F:DNA binding"/>
    <property type="evidence" value="ECO:0007669"/>
    <property type="project" value="InterPro"/>
</dbReference>
<evidence type="ECO:0000256" key="2">
    <source>
        <dbReference type="ARBA" id="ARBA00022603"/>
    </source>
</evidence>
<evidence type="ECO:0000313" key="6">
    <source>
        <dbReference type="Proteomes" id="UP000006622"/>
    </source>
</evidence>
<dbReference type="HOGENOM" id="CLU_014300_0_0_2"/>
<dbReference type="InterPro" id="IPR002941">
    <property type="entry name" value="DNA_methylase_N4/N6"/>
</dbReference>
<dbReference type="GeneID" id="10822939"/>
<keyword evidence="3" id="KW-0808">Transferase</keyword>
<dbReference type="Proteomes" id="UP000006622">
    <property type="component" value="Chromosome"/>
</dbReference>
<dbReference type="GO" id="GO:0008170">
    <property type="term" value="F:N-methyltransferase activity"/>
    <property type="evidence" value="ECO:0007669"/>
    <property type="project" value="InterPro"/>
</dbReference>
<dbReference type="REBASE" id="37309">
    <property type="entry name" value="M.Mzh4017ORF1303P"/>
</dbReference>
<keyword evidence="2 5" id="KW-0489">Methyltransferase</keyword>
<protein>
    <submittedName>
        <fullName evidence="5">DNA methylase N-4/N-6 domain protein</fullName>
    </submittedName>
</protein>
<dbReference type="STRING" id="679901.Mzhil_1303"/>
<dbReference type="Pfam" id="PF01555">
    <property type="entry name" value="N6_N4_Mtase"/>
    <property type="match status" value="1"/>
</dbReference>
<dbReference type="GO" id="GO:0032259">
    <property type="term" value="P:methylation"/>
    <property type="evidence" value="ECO:0007669"/>
    <property type="project" value="UniProtKB-KW"/>
</dbReference>
<gene>
    <name evidence="5" type="ordered locus">Mzhil_1303</name>
</gene>
<evidence type="ECO:0000256" key="1">
    <source>
        <dbReference type="ARBA" id="ARBA00006594"/>
    </source>
</evidence>
<evidence type="ECO:0000259" key="4">
    <source>
        <dbReference type="Pfam" id="PF01555"/>
    </source>
</evidence>